<comment type="caution">
    <text evidence="7">The sequence shown here is derived from an EMBL/GenBank/DDBJ whole genome shotgun (WGS) entry which is preliminary data.</text>
</comment>
<dbReference type="GO" id="GO:0016020">
    <property type="term" value="C:membrane"/>
    <property type="evidence" value="ECO:0007669"/>
    <property type="project" value="UniProtKB-SubCell"/>
</dbReference>
<evidence type="ECO:0000256" key="5">
    <source>
        <dbReference type="SAM" id="Phobius"/>
    </source>
</evidence>
<dbReference type="InterPro" id="IPR006977">
    <property type="entry name" value="Yip1_dom"/>
</dbReference>
<evidence type="ECO:0000313" key="7">
    <source>
        <dbReference type="EMBL" id="TMQ66616.1"/>
    </source>
</evidence>
<feature type="transmembrane region" description="Helical" evidence="5">
    <location>
        <begin position="89"/>
        <end position="114"/>
    </location>
</feature>
<proteinExistence type="predicted"/>
<comment type="subcellular location">
    <subcellularLocation>
        <location evidence="1">Membrane</location>
        <topology evidence="1">Multi-pass membrane protein</topology>
    </subcellularLocation>
</comment>
<sequence length="225" mass="23566">MEAAPSISAFQSIIGVFANPRKTFEGMAAKPRFLIPLILVVLAQAAFAVAIFQSGIVKSDAIAKMEAKGKPPEMIGAMEKFFDSPAAPVIGATTAVVVVAFVLLFNSALLFFIGNLMLGARLRFQHYLCVAAHAAVIGLVDVAVRLGLALGKGTLDIRLGLGNLFGEDPGFLGRFLDTLSNPLMLWSGAVSAVGVSVFAKKKFSFGVLVVLPAFLIGAVLSGISR</sequence>
<organism evidence="7 8">
    <name type="scientific">Eiseniibacteriota bacterium</name>
    <dbReference type="NCBI Taxonomy" id="2212470"/>
    <lineage>
        <taxon>Bacteria</taxon>
        <taxon>Candidatus Eiseniibacteriota</taxon>
    </lineage>
</organism>
<evidence type="ECO:0000313" key="8">
    <source>
        <dbReference type="Proteomes" id="UP000317691"/>
    </source>
</evidence>
<dbReference type="AlphaFoldDB" id="A0A538TSL6"/>
<name>A0A538TSL6_UNCEI</name>
<feature type="transmembrane region" description="Helical" evidence="5">
    <location>
        <begin position="33"/>
        <end position="56"/>
    </location>
</feature>
<feature type="transmembrane region" description="Helical" evidence="5">
    <location>
        <begin position="179"/>
        <end position="198"/>
    </location>
</feature>
<dbReference type="EMBL" id="VBOZ01000008">
    <property type="protein sequence ID" value="TMQ66616.1"/>
    <property type="molecule type" value="Genomic_DNA"/>
</dbReference>
<feature type="transmembrane region" description="Helical" evidence="5">
    <location>
        <begin position="126"/>
        <end position="148"/>
    </location>
</feature>
<protein>
    <recommendedName>
        <fullName evidence="6">Yip1 domain-containing protein</fullName>
    </recommendedName>
</protein>
<keyword evidence="2 5" id="KW-0812">Transmembrane</keyword>
<evidence type="ECO:0000256" key="3">
    <source>
        <dbReference type="ARBA" id="ARBA00022989"/>
    </source>
</evidence>
<keyword evidence="4 5" id="KW-0472">Membrane</keyword>
<reference evidence="7 8" key="1">
    <citation type="journal article" date="2019" name="Nat. Microbiol.">
        <title>Mediterranean grassland soil C-N compound turnover is dependent on rainfall and depth, and is mediated by genomically divergent microorganisms.</title>
        <authorList>
            <person name="Diamond S."/>
            <person name="Andeer P.F."/>
            <person name="Li Z."/>
            <person name="Crits-Christoph A."/>
            <person name="Burstein D."/>
            <person name="Anantharaman K."/>
            <person name="Lane K.R."/>
            <person name="Thomas B.C."/>
            <person name="Pan C."/>
            <person name="Northen T.R."/>
            <person name="Banfield J.F."/>
        </authorList>
    </citation>
    <scope>NUCLEOTIDE SEQUENCE [LARGE SCALE GENOMIC DNA]</scope>
    <source>
        <strain evidence="7">WS_9</strain>
    </source>
</reference>
<dbReference type="Pfam" id="PF04893">
    <property type="entry name" value="Yip1"/>
    <property type="match status" value="1"/>
</dbReference>
<evidence type="ECO:0000259" key="6">
    <source>
        <dbReference type="Pfam" id="PF04893"/>
    </source>
</evidence>
<evidence type="ECO:0000256" key="4">
    <source>
        <dbReference type="ARBA" id="ARBA00023136"/>
    </source>
</evidence>
<feature type="transmembrane region" description="Helical" evidence="5">
    <location>
        <begin position="205"/>
        <end position="223"/>
    </location>
</feature>
<evidence type="ECO:0000256" key="1">
    <source>
        <dbReference type="ARBA" id="ARBA00004141"/>
    </source>
</evidence>
<dbReference type="Proteomes" id="UP000317691">
    <property type="component" value="Unassembled WGS sequence"/>
</dbReference>
<evidence type="ECO:0000256" key="2">
    <source>
        <dbReference type="ARBA" id="ARBA00022692"/>
    </source>
</evidence>
<keyword evidence="3 5" id="KW-1133">Transmembrane helix</keyword>
<feature type="domain" description="Yip1" evidence="6">
    <location>
        <begin position="14"/>
        <end position="219"/>
    </location>
</feature>
<accession>A0A538TSL6</accession>
<gene>
    <name evidence="7" type="ORF">E6K79_01465</name>
</gene>